<proteinExistence type="predicted"/>
<keyword evidence="2" id="KW-1185">Reference proteome</keyword>
<dbReference type="Gene3D" id="3.20.20.140">
    <property type="entry name" value="Metal-dependent hydrolases"/>
    <property type="match status" value="1"/>
</dbReference>
<organism evidence="1 2">
    <name type="scientific">Wansuia hejianensis</name>
    <dbReference type="NCBI Taxonomy" id="2763667"/>
    <lineage>
        <taxon>Bacteria</taxon>
        <taxon>Bacillati</taxon>
        <taxon>Bacillota</taxon>
        <taxon>Clostridia</taxon>
        <taxon>Lachnospirales</taxon>
        <taxon>Lachnospiraceae</taxon>
        <taxon>Wansuia</taxon>
    </lineage>
</organism>
<dbReference type="KEGG" id="whj:H9Q79_09680"/>
<dbReference type="CDD" id="cd01301">
    <property type="entry name" value="rDP_like"/>
    <property type="match status" value="1"/>
</dbReference>
<dbReference type="SUPFAM" id="SSF51556">
    <property type="entry name" value="Metallo-dependent hydrolases"/>
    <property type="match status" value="1"/>
</dbReference>
<dbReference type="Proteomes" id="UP000515860">
    <property type="component" value="Chromosome"/>
</dbReference>
<dbReference type="PANTHER" id="PTHR10443">
    <property type="entry name" value="MICROSOMAL DIPEPTIDASE"/>
    <property type="match status" value="1"/>
</dbReference>
<dbReference type="GO" id="GO:0006508">
    <property type="term" value="P:proteolysis"/>
    <property type="evidence" value="ECO:0007669"/>
    <property type="project" value="InterPro"/>
</dbReference>
<evidence type="ECO:0000313" key="2">
    <source>
        <dbReference type="Proteomes" id="UP000515860"/>
    </source>
</evidence>
<dbReference type="PROSITE" id="PS51365">
    <property type="entry name" value="RENAL_DIPEPTIDASE_2"/>
    <property type="match status" value="1"/>
</dbReference>
<evidence type="ECO:0000313" key="1">
    <source>
        <dbReference type="EMBL" id="QNM07224.1"/>
    </source>
</evidence>
<dbReference type="GO" id="GO:0070573">
    <property type="term" value="F:metallodipeptidase activity"/>
    <property type="evidence" value="ECO:0007669"/>
    <property type="project" value="InterPro"/>
</dbReference>
<dbReference type="InterPro" id="IPR032466">
    <property type="entry name" value="Metal_Hydrolase"/>
</dbReference>
<dbReference type="PANTHER" id="PTHR10443:SF12">
    <property type="entry name" value="DIPEPTIDASE"/>
    <property type="match status" value="1"/>
</dbReference>
<gene>
    <name evidence="1" type="ORF">H9Q79_09680</name>
</gene>
<dbReference type="InterPro" id="IPR008257">
    <property type="entry name" value="Pept_M19"/>
</dbReference>
<name>A0A7G9G8U2_9FIRM</name>
<sequence length="320" mass="35359">MKFIDLHCDTLSKVMEHPLPGVLERNSRAVDFTGMEEAGCLLQVFASFLNLGGYPEAEREELAWQDALAMNHLFREEAARAGRIVTVTSADSLVRAEEKGRLCALLSIEEGGILNQERERLNVLHERGVRLITLTWNYENCLGFPNSTDAGTMAKGLKPFGKEIVEAMGAKGMIVDVSHLSDGGFYDVAGLLKGPFVASHSNSRSLCPHPRNLTDDMLRILGEHGGLAGLNFCPRFLRPDQNASEIDDMVRHIRHMVNEAGLEAVGLGSDLDGISGDLEISNIRQIPLLERALKKSGFPESAIEKIFWKNALRLLRDTLR</sequence>
<dbReference type="AlphaFoldDB" id="A0A7G9G8U2"/>
<reference evidence="1 2" key="1">
    <citation type="submission" date="2020-08" db="EMBL/GenBank/DDBJ databases">
        <authorList>
            <person name="Liu C."/>
            <person name="Sun Q."/>
        </authorList>
    </citation>
    <scope>NUCLEOTIDE SEQUENCE [LARGE SCALE GENOMIC DNA]</scope>
    <source>
        <strain evidence="1 2">NSJ-29</strain>
    </source>
</reference>
<protein>
    <submittedName>
        <fullName evidence="1">Dipeptidase</fullName>
    </submittedName>
</protein>
<dbReference type="RefSeq" id="WP_118647428.1">
    <property type="nucleotide sequence ID" value="NZ_CP060635.1"/>
</dbReference>
<dbReference type="EMBL" id="CP060635">
    <property type="protein sequence ID" value="QNM07224.1"/>
    <property type="molecule type" value="Genomic_DNA"/>
</dbReference>
<dbReference type="Pfam" id="PF01244">
    <property type="entry name" value="Peptidase_M19"/>
    <property type="match status" value="1"/>
</dbReference>
<accession>A0A7G9G8U2</accession>